<gene>
    <name evidence="3" type="ORF">KP509_19G020200</name>
</gene>
<dbReference type="GO" id="GO:0044877">
    <property type="term" value="F:protein-containing complex binding"/>
    <property type="evidence" value="ECO:0007669"/>
    <property type="project" value="TreeGrafter"/>
</dbReference>
<protein>
    <recommendedName>
        <fullName evidence="2">NAD(P)-binding domain-containing protein</fullName>
    </recommendedName>
</protein>
<evidence type="ECO:0000313" key="4">
    <source>
        <dbReference type="Proteomes" id="UP000825935"/>
    </source>
</evidence>
<proteinExistence type="predicted"/>
<dbReference type="Pfam" id="PF13460">
    <property type="entry name" value="NAD_binding_10"/>
    <property type="match status" value="1"/>
</dbReference>
<dbReference type="InterPro" id="IPR036291">
    <property type="entry name" value="NAD(P)-bd_dom_sf"/>
</dbReference>
<sequence>MSRMLRQYGRLVLAPKNSPILINIQRHHFSSSVNTNEASGEVGKESAGSVKAASKKDSSADMKSSEEVSGTNTSSNPTERNKLLILGGSGFVGTHICKEALQQHLPVISLSRSGRPKLQESWTFDVRWVQGSLFEPDKWKHVLEETSAVISCVGGFGSNETMRKVNGDANIAAINAAYDSGVKRFLYISAFDFGLPSFVLRGYYEGKKAAEEALRIKFPYGGIILRPGFIHGDRQVGSIKVPLSLLGTPLETVLKHAKSVTQIPFIGPFFVPPVKVTTVAKAAVRAATDNAVPPGVLSVWGINRLGDS</sequence>
<dbReference type="OrthoDB" id="276721at2759"/>
<name>A0A8T2SIB7_CERRI</name>
<dbReference type="InterPro" id="IPR016040">
    <property type="entry name" value="NAD(P)-bd_dom"/>
</dbReference>
<dbReference type="OMA" id="YPYGHVI"/>
<feature type="compositionally biased region" description="Polar residues" evidence="1">
    <location>
        <begin position="67"/>
        <end position="78"/>
    </location>
</feature>
<evidence type="ECO:0000313" key="3">
    <source>
        <dbReference type="EMBL" id="KAH7351916.1"/>
    </source>
</evidence>
<dbReference type="Proteomes" id="UP000825935">
    <property type="component" value="Chromosome 19"/>
</dbReference>
<organism evidence="3 4">
    <name type="scientific">Ceratopteris richardii</name>
    <name type="common">Triangle waterfern</name>
    <dbReference type="NCBI Taxonomy" id="49495"/>
    <lineage>
        <taxon>Eukaryota</taxon>
        <taxon>Viridiplantae</taxon>
        <taxon>Streptophyta</taxon>
        <taxon>Embryophyta</taxon>
        <taxon>Tracheophyta</taxon>
        <taxon>Polypodiopsida</taxon>
        <taxon>Polypodiidae</taxon>
        <taxon>Polypodiales</taxon>
        <taxon>Pteridineae</taxon>
        <taxon>Pteridaceae</taxon>
        <taxon>Parkerioideae</taxon>
        <taxon>Ceratopteris</taxon>
    </lineage>
</organism>
<evidence type="ECO:0000259" key="2">
    <source>
        <dbReference type="Pfam" id="PF13460"/>
    </source>
</evidence>
<dbReference type="InterPro" id="IPR051207">
    <property type="entry name" value="ComplexI_NDUFA9_subunit"/>
</dbReference>
<comment type="caution">
    <text evidence="3">The sequence shown here is derived from an EMBL/GenBank/DDBJ whole genome shotgun (WGS) entry which is preliminary data.</text>
</comment>
<feature type="domain" description="NAD(P)-binding" evidence="2">
    <location>
        <begin position="87"/>
        <end position="234"/>
    </location>
</feature>
<dbReference type="EMBL" id="CM035424">
    <property type="protein sequence ID" value="KAH7351916.1"/>
    <property type="molecule type" value="Genomic_DNA"/>
</dbReference>
<dbReference type="PANTHER" id="PTHR12126:SF16">
    <property type="entry name" value="MIOREX COMPLEX COMPONENT 2"/>
    <property type="match status" value="1"/>
</dbReference>
<feature type="region of interest" description="Disordered" evidence="1">
    <location>
        <begin position="32"/>
        <end position="80"/>
    </location>
</feature>
<evidence type="ECO:0000256" key="1">
    <source>
        <dbReference type="SAM" id="MobiDB-lite"/>
    </source>
</evidence>
<feature type="compositionally biased region" description="Basic and acidic residues" evidence="1">
    <location>
        <begin position="54"/>
        <end position="66"/>
    </location>
</feature>
<dbReference type="Gene3D" id="3.40.50.720">
    <property type="entry name" value="NAD(P)-binding Rossmann-like Domain"/>
    <property type="match status" value="1"/>
</dbReference>
<accession>A0A8T2SIB7</accession>
<dbReference type="GO" id="GO:0005739">
    <property type="term" value="C:mitochondrion"/>
    <property type="evidence" value="ECO:0007669"/>
    <property type="project" value="TreeGrafter"/>
</dbReference>
<dbReference type="AlphaFoldDB" id="A0A8T2SIB7"/>
<dbReference type="SUPFAM" id="SSF51735">
    <property type="entry name" value="NAD(P)-binding Rossmann-fold domains"/>
    <property type="match status" value="1"/>
</dbReference>
<keyword evidence="4" id="KW-1185">Reference proteome</keyword>
<dbReference type="PANTHER" id="PTHR12126">
    <property type="entry name" value="NADH-UBIQUINONE OXIDOREDUCTASE 39 KDA SUBUNIT-RELATED"/>
    <property type="match status" value="1"/>
</dbReference>
<reference evidence="3" key="1">
    <citation type="submission" date="2021-08" db="EMBL/GenBank/DDBJ databases">
        <title>WGS assembly of Ceratopteris richardii.</title>
        <authorList>
            <person name="Marchant D.B."/>
            <person name="Chen G."/>
            <person name="Jenkins J."/>
            <person name="Shu S."/>
            <person name="Leebens-Mack J."/>
            <person name="Grimwood J."/>
            <person name="Schmutz J."/>
            <person name="Soltis P."/>
            <person name="Soltis D."/>
            <person name="Chen Z.-H."/>
        </authorList>
    </citation>
    <scope>NUCLEOTIDE SEQUENCE</scope>
    <source>
        <strain evidence="3">Whitten #5841</strain>
        <tissue evidence="3">Leaf</tissue>
    </source>
</reference>